<dbReference type="AlphaFoldDB" id="A0A2P2KP31"/>
<dbReference type="EMBL" id="GGEC01027004">
    <property type="protein sequence ID" value="MBX07488.1"/>
    <property type="molecule type" value="Transcribed_RNA"/>
</dbReference>
<sequence length="24" mass="2634">MLWCGYLLLIKKILESVLVGATIG</sequence>
<accession>A0A2P2KP31</accession>
<reference evidence="1" key="1">
    <citation type="submission" date="2018-02" db="EMBL/GenBank/DDBJ databases">
        <title>Rhizophora mucronata_Transcriptome.</title>
        <authorList>
            <person name="Meera S.P."/>
            <person name="Sreeshan A."/>
            <person name="Augustine A."/>
        </authorList>
    </citation>
    <scope>NUCLEOTIDE SEQUENCE</scope>
    <source>
        <tissue evidence="1">Leaf</tissue>
    </source>
</reference>
<organism evidence="1">
    <name type="scientific">Rhizophora mucronata</name>
    <name type="common">Asiatic mangrove</name>
    <dbReference type="NCBI Taxonomy" id="61149"/>
    <lineage>
        <taxon>Eukaryota</taxon>
        <taxon>Viridiplantae</taxon>
        <taxon>Streptophyta</taxon>
        <taxon>Embryophyta</taxon>
        <taxon>Tracheophyta</taxon>
        <taxon>Spermatophyta</taxon>
        <taxon>Magnoliopsida</taxon>
        <taxon>eudicotyledons</taxon>
        <taxon>Gunneridae</taxon>
        <taxon>Pentapetalae</taxon>
        <taxon>rosids</taxon>
        <taxon>fabids</taxon>
        <taxon>Malpighiales</taxon>
        <taxon>Rhizophoraceae</taxon>
        <taxon>Rhizophora</taxon>
    </lineage>
</organism>
<proteinExistence type="predicted"/>
<evidence type="ECO:0000313" key="1">
    <source>
        <dbReference type="EMBL" id="MBX07488.1"/>
    </source>
</evidence>
<protein>
    <submittedName>
        <fullName evidence="1">Uncharacterized protein</fullName>
    </submittedName>
</protein>
<name>A0A2P2KP31_RHIMU</name>